<evidence type="ECO:0000256" key="7">
    <source>
        <dbReference type="ARBA" id="ARBA00023027"/>
    </source>
</evidence>
<dbReference type="PIRSF" id="PIRSF000161">
    <property type="entry name" value="DHPR"/>
    <property type="match status" value="1"/>
</dbReference>
<organism evidence="16 17">
    <name type="scientific">Acidithiobacillus marinus</name>
    <dbReference type="NCBI Taxonomy" id="187490"/>
    <lineage>
        <taxon>Bacteria</taxon>
        <taxon>Pseudomonadati</taxon>
        <taxon>Pseudomonadota</taxon>
        <taxon>Acidithiobacillia</taxon>
        <taxon>Acidithiobacillales</taxon>
        <taxon>Acidithiobacillaceae</taxon>
        <taxon>Acidithiobacillus</taxon>
    </lineage>
</organism>
<proteinExistence type="inferred from homology"/>
<evidence type="ECO:0000256" key="13">
    <source>
        <dbReference type="HAMAP-Rule" id="MF_00102"/>
    </source>
</evidence>
<feature type="domain" description="Dihydrodipicolinate reductase N-terminal" evidence="14">
    <location>
        <begin position="6"/>
        <end position="128"/>
    </location>
</feature>
<evidence type="ECO:0000256" key="3">
    <source>
        <dbReference type="ARBA" id="ARBA00022605"/>
    </source>
</evidence>
<dbReference type="GO" id="GO:0050661">
    <property type="term" value="F:NADP binding"/>
    <property type="evidence" value="ECO:0007669"/>
    <property type="project" value="UniProtKB-UniRule"/>
</dbReference>
<comment type="similarity">
    <text evidence="1 13">Belongs to the DapB family.</text>
</comment>
<evidence type="ECO:0000256" key="9">
    <source>
        <dbReference type="ARBA" id="ARBA00037922"/>
    </source>
</evidence>
<dbReference type="SUPFAM" id="SSF51735">
    <property type="entry name" value="NAD(P)-binding Rossmann-fold domains"/>
    <property type="match status" value="1"/>
</dbReference>
<evidence type="ECO:0000256" key="8">
    <source>
        <dbReference type="ARBA" id="ARBA00023154"/>
    </source>
</evidence>
<comment type="caution">
    <text evidence="13">Was originally thought to be a dihydrodipicolinate reductase (DHDPR), catalyzing the conversion of dihydrodipicolinate to tetrahydrodipicolinate. However, it was shown in E.coli that the substrate of the enzymatic reaction is not dihydrodipicolinate (DHDP) but in fact (2S,4S)-4-hydroxy-2,3,4,5-tetrahydrodipicolinic acid (HTPA), the product released by the DapA-catalyzed reaction.</text>
</comment>
<evidence type="ECO:0000259" key="15">
    <source>
        <dbReference type="Pfam" id="PF05173"/>
    </source>
</evidence>
<comment type="caution">
    <text evidence="16">The sequence shown here is derived from an EMBL/GenBank/DDBJ whole genome shotgun (WGS) entry which is preliminary data.</text>
</comment>
<dbReference type="PANTHER" id="PTHR20836">
    <property type="entry name" value="DIHYDRODIPICOLINATE REDUCTASE"/>
    <property type="match status" value="1"/>
</dbReference>
<evidence type="ECO:0000256" key="12">
    <source>
        <dbReference type="ARBA" id="ARBA00049396"/>
    </source>
</evidence>
<dbReference type="OrthoDB" id="9790352at2"/>
<dbReference type="GO" id="GO:0016726">
    <property type="term" value="F:oxidoreductase activity, acting on CH or CH2 groups, NAD or NADP as acceptor"/>
    <property type="evidence" value="ECO:0007669"/>
    <property type="project" value="UniProtKB-UniRule"/>
</dbReference>
<feature type="binding site" evidence="13">
    <location>
        <begin position="101"/>
        <end position="103"/>
    </location>
    <ligand>
        <name>NAD(+)</name>
        <dbReference type="ChEBI" id="CHEBI:57540"/>
    </ligand>
</feature>
<dbReference type="SUPFAM" id="SSF55347">
    <property type="entry name" value="Glyceraldehyde-3-phosphate dehydrogenase-like, C-terminal domain"/>
    <property type="match status" value="1"/>
</dbReference>
<protein>
    <recommendedName>
        <fullName evidence="10 13">4-hydroxy-tetrahydrodipicolinate reductase</fullName>
        <shortName evidence="13">HTPA reductase</shortName>
        <ecNumber evidence="10 13">1.17.1.8</ecNumber>
    </recommendedName>
</protein>
<dbReference type="NCBIfam" id="TIGR00036">
    <property type="entry name" value="dapB"/>
    <property type="match status" value="1"/>
</dbReference>
<feature type="binding site" evidence="13">
    <location>
        <begin position="168"/>
        <end position="169"/>
    </location>
    <ligand>
        <name>(S)-2,3,4,5-tetrahydrodipicolinate</name>
        <dbReference type="ChEBI" id="CHEBI:16845"/>
    </ligand>
</feature>
<comment type="subcellular location">
    <subcellularLocation>
        <location evidence="13">Cytoplasm</location>
    </subcellularLocation>
</comment>
<feature type="binding site" evidence="13">
    <location>
        <begin position="125"/>
        <end position="128"/>
    </location>
    <ligand>
        <name>NAD(+)</name>
        <dbReference type="ChEBI" id="CHEBI:57540"/>
    </ligand>
</feature>
<dbReference type="EMBL" id="MXAV01000033">
    <property type="protein sequence ID" value="PKY10871.1"/>
    <property type="molecule type" value="Genomic_DNA"/>
</dbReference>
<dbReference type="EC" id="1.17.1.8" evidence="10 13"/>
<dbReference type="InterPro" id="IPR000846">
    <property type="entry name" value="DapB_N"/>
</dbReference>
<dbReference type="PROSITE" id="PS01298">
    <property type="entry name" value="DAPB"/>
    <property type="match status" value="1"/>
</dbReference>
<dbReference type="UniPathway" id="UPA00034">
    <property type="reaction ID" value="UER00018"/>
</dbReference>
<dbReference type="GO" id="GO:0008839">
    <property type="term" value="F:4-hydroxy-tetrahydrodipicolinate reductase"/>
    <property type="evidence" value="ECO:0007669"/>
    <property type="project" value="UniProtKB-UniRule"/>
</dbReference>
<keyword evidence="8 13" id="KW-0457">Lysine biosynthesis</keyword>
<dbReference type="FunCoup" id="A0A2I1DLX4">
    <property type="interactions" value="513"/>
</dbReference>
<comment type="catalytic activity">
    <reaction evidence="12 13">
        <text>(S)-2,3,4,5-tetrahydrodipicolinate + NAD(+) + H2O = (2S,4S)-4-hydroxy-2,3,4,5-tetrahydrodipicolinate + NADH + H(+)</text>
        <dbReference type="Rhea" id="RHEA:35323"/>
        <dbReference type="ChEBI" id="CHEBI:15377"/>
        <dbReference type="ChEBI" id="CHEBI:15378"/>
        <dbReference type="ChEBI" id="CHEBI:16845"/>
        <dbReference type="ChEBI" id="CHEBI:57540"/>
        <dbReference type="ChEBI" id="CHEBI:57945"/>
        <dbReference type="ChEBI" id="CHEBI:67139"/>
        <dbReference type="EC" id="1.17.1.8"/>
    </reaction>
</comment>
<evidence type="ECO:0000256" key="5">
    <source>
        <dbReference type="ARBA" id="ARBA00022915"/>
    </source>
</evidence>
<dbReference type="HAMAP" id="MF_00102">
    <property type="entry name" value="DapB"/>
    <property type="match status" value="1"/>
</dbReference>
<comment type="subunit">
    <text evidence="13">Homotetramer.</text>
</comment>
<evidence type="ECO:0000256" key="11">
    <source>
        <dbReference type="ARBA" id="ARBA00049080"/>
    </source>
</evidence>
<evidence type="ECO:0000313" key="17">
    <source>
        <dbReference type="Proteomes" id="UP000234329"/>
    </source>
</evidence>
<comment type="catalytic activity">
    <reaction evidence="11 13">
        <text>(S)-2,3,4,5-tetrahydrodipicolinate + NADP(+) + H2O = (2S,4S)-4-hydroxy-2,3,4,5-tetrahydrodipicolinate + NADPH + H(+)</text>
        <dbReference type="Rhea" id="RHEA:35331"/>
        <dbReference type="ChEBI" id="CHEBI:15377"/>
        <dbReference type="ChEBI" id="CHEBI:15378"/>
        <dbReference type="ChEBI" id="CHEBI:16845"/>
        <dbReference type="ChEBI" id="CHEBI:57783"/>
        <dbReference type="ChEBI" id="CHEBI:58349"/>
        <dbReference type="ChEBI" id="CHEBI:67139"/>
        <dbReference type="EC" id="1.17.1.8"/>
    </reaction>
</comment>
<gene>
    <name evidence="13" type="primary">dapB</name>
    <name evidence="16" type="ORF">B1757_07945</name>
</gene>
<dbReference type="GO" id="GO:0009089">
    <property type="term" value="P:lysine biosynthetic process via diaminopimelate"/>
    <property type="evidence" value="ECO:0007669"/>
    <property type="project" value="UniProtKB-UniRule"/>
</dbReference>
<evidence type="ECO:0000256" key="1">
    <source>
        <dbReference type="ARBA" id="ARBA00006642"/>
    </source>
</evidence>
<evidence type="ECO:0000259" key="14">
    <source>
        <dbReference type="Pfam" id="PF01113"/>
    </source>
</evidence>
<evidence type="ECO:0000256" key="6">
    <source>
        <dbReference type="ARBA" id="ARBA00023002"/>
    </source>
</evidence>
<accession>A0A2I1DLX4</accession>
<dbReference type="RefSeq" id="WP_101537801.1">
    <property type="nucleotide sequence ID" value="NZ_MXAV01000033.1"/>
</dbReference>
<keyword evidence="17" id="KW-1185">Reference proteome</keyword>
<dbReference type="InParanoid" id="A0A2I1DLX4"/>
<feature type="domain" description="Dihydrodipicolinate reductase C-terminal" evidence="15">
    <location>
        <begin position="131"/>
        <end position="267"/>
    </location>
</feature>
<dbReference type="Gene3D" id="3.40.50.720">
    <property type="entry name" value="NAD(P)-binding Rossmann-like Domain"/>
    <property type="match status" value="1"/>
</dbReference>
<dbReference type="GO" id="GO:0051287">
    <property type="term" value="F:NAD binding"/>
    <property type="evidence" value="ECO:0007669"/>
    <property type="project" value="UniProtKB-UniRule"/>
</dbReference>
<evidence type="ECO:0000256" key="2">
    <source>
        <dbReference type="ARBA" id="ARBA00022490"/>
    </source>
</evidence>
<reference evidence="16 17" key="1">
    <citation type="submission" date="2017-03" db="EMBL/GenBank/DDBJ databases">
        <title>Draft genime sequence of the acidophilic sulfur-oxidizing bacterium Acidithiobacillus sp. SH, isolated from seawater.</title>
        <authorList>
            <person name="Sharmin S."/>
            <person name="Tokuhisa M."/>
            <person name="Kanao T."/>
            <person name="Kamimura K."/>
        </authorList>
    </citation>
    <scope>NUCLEOTIDE SEQUENCE [LARGE SCALE GENOMIC DNA]</scope>
    <source>
        <strain evidence="16 17">SH</strain>
    </source>
</reference>
<evidence type="ECO:0000313" key="16">
    <source>
        <dbReference type="EMBL" id="PKY10871.1"/>
    </source>
</evidence>
<feature type="binding site" evidence="13">
    <location>
        <position position="38"/>
    </location>
    <ligand>
        <name>NADP(+)</name>
        <dbReference type="ChEBI" id="CHEBI:58349"/>
    </ligand>
</feature>
<dbReference type="GO" id="GO:0005829">
    <property type="term" value="C:cytosol"/>
    <property type="evidence" value="ECO:0007669"/>
    <property type="project" value="TreeGrafter"/>
</dbReference>
<dbReference type="GO" id="GO:0019877">
    <property type="term" value="P:diaminopimelate biosynthetic process"/>
    <property type="evidence" value="ECO:0007669"/>
    <property type="project" value="UniProtKB-UniRule"/>
</dbReference>
<comment type="caution">
    <text evidence="13">Lacks conserved residue(s) required for the propagation of feature annotation.</text>
</comment>
<dbReference type="Gene3D" id="3.30.360.10">
    <property type="entry name" value="Dihydrodipicolinate Reductase, domain 2"/>
    <property type="match status" value="1"/>
</dbReference>
<dbReference type="InterPro" id="IPR036291">
    <property type="entry name" value="NAD(P)-bd_dom_sf"/>
</dbReference>
<keyword evidence="4 13" id="KW-0521">NADP</keyword>
<name>A0A2I1DLX4_9PROT</name>
<keyword evidence="7 13" id="KW-0520">NAD</keyword>
<keyword evidence="2 13" id="KW-0963">Cytoplasm</keyword>
<dbReference type="InterPro" id="IPR022663">
    <property type="entry name" value="DapB_C"/>
</dbReference>
<keyword evidence="3 13" id="KW-0028">Amino-acid biosynthesis</keyword>
<dbReference type="Proteomes" id="UP000234329">
    <property type="component" value="Unassembled WGS sequence"/>
</dbReference>
<feature type="active site" description="Proton donor/acceptor" evidence="13">
    <location>
        <position position="158"/>
    </location>
</feature>
<sequence>MHPATRLAITAVSGRMGRALIQAVVARDDLQLTAAIGRSGAEYLGQDAGQLAGVQTLGVPVTADLTAVLNQVDVVIEFGPVAAALAHVKTCLQHKTPMVIGTTGFSPEQQDTLKAASQHIPLLLAPNMSVGINVLLAFLPAITRALGEGYDAEIVEAHHRHKVDAPSGTALALGRAVARGRDVALEEVACMDRNAISGPRQDGSIGFATLRGADVVGEHKVWLAGAGERLELTHRAASRLNFAEGALRAAQWLSQQAPGFYDMQDVLGLKQGAVLPFSD</sequence>
<dbReference type="InterPro" id="IPR022664">
    <property type="entry name" value="DapB_N_CS"/>
</dbReference>
<dbReference type="AlphaFoldDB" id="A0A2I1DLX4"/>
<feature type="binding site" evidence="13">
    <location>
        <position position="159"/>
    </location>
    <ligand>
        <name>(S)-2,3,4,5-tetrahydrodipicolinate</name>
        <dbReference type="ChEBI" id="CHEBI:16845"/>
    </ligand>
</feature>
<dbReference type="Pfam" id="PF01113">
    <property type="entry name" value="DapB_N"/>
    <property type="match status" value="1"/>
</dbReference>
<evidence type="ECO:0000256" key="10">
    <source>
        <dbReference type="ARBA" id="ARBA00038983"/>
    </source>
</evidence>
<comment type="function">
    <text evidence="13">Catalyzes the conversion of 4-hydroxy-tetrahydrodipicolinate (HTPA) to tetrahydrodipicolinate.</text>
</comment>
<dbReference type="CDD" id="cd02274">
    <property type="entry name" value="DHDPR_N"/>
    <property type="match status" value="1"/>
</dbReference>
<dbReference type="PANTHER" id="PTHR20836:SF0">
    <property type="entry name" value="4-HYDROXY-TETRAHYDRODIPICOLINATE REDUCTASE 1, CHLOROPLASTIC-RELATED"/>
    <property type="match status" value="1"/>
</dbReference>
<dbReference type="InterPro" id="IPR023940">
    <property type="entry name" value="DHDPR_bac"/>
</dbReference>
<evidence type="ECO:0000256" key="4">
    <source>
        <dbReference type="ARBA" id="ARBA00022857"/>
    </source>
</evidence>
<keyword evidence="6 13" id="KW-0560">Oxidoreductase</keyword>
<keyword evidence="5 13" id="KW-0220">Diaminopimelate biosynthesis</keyword>
<comment type="pathway">
    <text evidence="9 13">Amino-acid biosynthesis; L-lysine biosynthesis via DAP pathway; (S)-tetrahydrodipicolinate from L-aspartate: step 4/4.</text>
</comment>
<dbReference type="Pfam" id="PF05173">
    <property type="entry name" value="DapB_C"/>
    <property type="match status" value="1"/>
</dbReference>
<feature type="active site" description="Proton donor" evidence="13">
    <location>
        <position position="162"/>
    </location>
</feature>
<dbReference type="FunFam" id="3.30.360.10:FF:000004">
    <property type="entry name" value="4-hydroxy-tetrahydrodipicolinate reductase"/>
    <property type="match status" value="1"/>
</dbReference>